<evidence type="ECO:0000256" key="1">
    <source>
        <dbReference type="ARBA" id="ARBA00022490"/>
    </source>
</evidence>
<gene>
    <name evidence="6 10" type="primary">rsmI</name>
    <name evidence="10" type="ORF">ENY07_10355</name>
</gene>
<dbReference type="EMBL" id="DTQM01000198">
    <property type="protein sequence ID" value="HGC43604.1"/>
    <property type="molecule type" value="Genomic_DNA"/>
</dbReference>
<dbReference type="InterPro" id="IPR000878">
    <property type="entry name" value="4pyrrol_Mease"/>
</dbReference>
<comment type="similarity">
    <text evidence="6">Belongs to the methyltransferase superfamily. RsmI family.</text>
</comment>
<evidence type="ECO:0000256" key="5">
    <source>
        <dbReference type="ARBA" id="ARBA00022691"/>
    </source>
</evidence>
<dbReference type="Pfam" id="PF23016">
    <property type="entry name" value="RsmI_C"/>
    <property type="match status" value="1"/>
</dbReference>
<accession>A0A8J4M6Q4</accession>
<dbReference type="InterPro" id="IPR014776">
    <property type="entry name" value="4pyrrole_Mease_sub2"/>
</dbReference>
<dbReference type="EC" id="2.1.1.198" evidence="6"/>
<dbReference type="FunFam" id="3.40.1010.10:FF:000007">
    <property type="entry name" value="Ribosomal RNA small subunit methyltransferase I"/>
    <property type="match status" value="1"/>
</dbReference>
<dbReference type="CDD" id="cd11648">
    <property type="entry name" value="RsmI"/>
    <property type="match status" value="1"/>
</dbReference>
<feature type="domain" description="RsmI HTH" evidence="9">
    <location>
        <begin position="253"/>
        <end position="297"/>
    </location>
</feature>
<dbReference type="AlphaFoldDB" id="A0A8J4M6Q4"/>
<evidence type="ECO:0000256" key="4">
    <source>
        <dbReference type="ARBA" id="ARBA00022679"/>
    </source>
</evidence>
<protein>
    <recommendedName>
        <fullName evidence="6">Ribosomal RNA small subunit methyltransferase I</fullName>
        <ecNumber evidence="6">2.1.1.198</ecNumber>
    </recommendedName>
    <alternativeName>
        <fullName evidence="6">16S rRNA 2'-O-ribose C1402 methyltransferase</fullName>
    </alternativeName>
    <alternativeName>
        <fullName evidence="6">rRNA (cytidine-2'-O-)-methyltransferase RsmI</fullName>
    </alternativeName>
</protein>
<evidence type="ECO:0000256" key="7">
    <source>
        <dbReference type="SAM" id="MobiDB-lite"/>
    </source>
</evidence>
<feature type="region of interest" description="Disordered" evidence="7">
    <location>
        <begin position="1"/>
        <end position="23"/>
    </location>
</feature>
<dbReference type="PANTHER" id="PTHR46111:SF1">
    <property type="entry name" value="RIBOSOMAL RNA SMALL SUBUNIT METHYLTRANSFERASE I"/>
    <property type="match status" value="1"/>
</dbReference>
<feature type="compositionally biased region" description="Pro residues" evidence="7">
    <location>
        <begin position="10"/>
        <end position="22"/>
    </location>
</feature>
<dbReference type="InterPro" id="IPR035996">
    <property type="entry name" value="4pyrrol_Methylase_sf"/>
</dbReference>
<dbReference type="HAMAP" id="MF_01877">
    <property type="entry name" value="16SrRNA_methyltr_I"/>
    <property type="match status" value="1"/>
</dbReference>
<comment type="catalytic activity">
    <reaction evidence="6">
        <text>cytidine(1402) in 16S rRNA + S-adenosyl-L-methionine = 2'-O-methylcytidine(1402) in 16S rRNA + S-adenosyl-L-homocysteine + H(+)</text>
        <dbReference type="Rhea" id="RHEA:42924"/>
        <dbReference type="Rhea" id="RHEA-COMP:10285"/>
        <dbReference type="Rhea" id="RHEA-COMP:10286"/>
        <dbReference type="ChEBI" id="CHEBI:15378"/>
        <dbReference type="ChEBI" id="CHEBI:57856"/>
        <dbReference type="ChEBI" id="CHEBI:59789"/>
        <dbReference type="ChEBI" id="CHEBI:74495"/>
        <dbReference type="ChEBI" id="CHEBI:82748"/>
        <dbReference type="EC" id="2.1.1.198"/>
    </reaction>
</comment>
<dbReference type="PROSITE" id="PS01296">
    <property type="entry name" value="RSMI"/>
    <property type="match status" value="1"/>
</dbReference>
<proteinExistence type="inferred from homology"/>
<evidence type="ECO:0000256" key="2">
    <source>
        <dbReference type="ARBA" id="ARBA00022552"/>
    </source>
</evidence>
<comment type="caution">
    <text evidence="10">The sequence shown here is derived from an EMBL/GenBank/DDBJ whole genome shotgun (WGS) entry which is preliminary data.</text>
</comment>
<dbReference type="SUPFAM" id="SSF53790">
    <property type="entry name" value="Tetrapyrrole methylase"/>
    <property type="match status" value="1"/>
</dbReference>
<keyword evidence="4 6" id="KW-0808">Transferase</keyword>
<evidence type="ECO:0000313" key="10">
    <source>
        <dbReference type="EMBL" id="HGC43604.1"/>
    </source>
</evidence>
<dbReference type="NCBIfam" id="TIGR00096">
    <property type="entry name" value="16S rRNA (cytidine(1402)-2'-O)-methyltransferase"/>
    <property type="match status" value="1"/>
</dbReference>
<reference evidence="10" key="1">
    <citation type="journal article" date="2020" name="mSystems">
        <title>Genome- and Community-Level Interaction Insights into Carbon Utilization and Element Cycling Functions of Hydrothermarchaeota in Hydrothermal Sediment.</title>
        <authorList>
            <person name="Zhou Z."/>
            <person name="Liu Y."/>
            <person name="Xu W."/>
            <person name="Pan J."/>
            <person name="Luo Z.H."/>
            <person name="Li M."/>
        </authorList>
    </citation>
    <scope>NUCLEOTIDE SEQUENCE</scope>
    <source>
        <strain evidence="10">SpSt-997</strain>
    </source>
</reference>
<feature type="domain" description="Tetrapyrrole methylase" evidence="8">
    <location>
        <begin position="24"/>
        <end position="228"/>
    </location>
</feature>
<sequence>MPHAAYDDLPSPPEPAGSPPPGGFVLVSTPLGNLGDISARALAALRAADLILCEDTRTTAQLCHAFGIHRPLAALHEHNETARVPALLQRLRAGQCLVLVSDAGTPLISDPGYALARAVIAAGLPISAVPGANAALLALTLSGLPPHPFLFLGFPPARHAARLARFAELRRIEQAGLKATLIWFEAPHRLAASLADLAASFGARDAAVARELTKRFEEIRRATLPELAAYYATTPARGEITLLIGPAADTPPASAAELDTVLVTALAHQSLRAAVAQASALTGWPRGKVYARALEIKKERAFNEIATTP</sequence>
<dbReference type="InterPro" id="IPR014777">
    <property type="entry name" value="4pyrrole_Mease_sub1"/>
</dbReference>
<dbReference type="Gene3D" id="3.30.950.10">
    <property type="entry name" value="Methyltransferase, Cobalt-precorrin-4 Transmethylase, Domain 2"/>
    <property type="match status" value="1"/>
</dbReference>
<comment type="function">
    <text evidence="6">Catalyzes the 2'-O-methylation of the ribose of cytidine 1402 (C1402) in 16S rRNA.</text>
</comment>
<evidence type="ECO:0000259" key="8">
    <source>
        <dbReference type="Pfam" id="PF00590"/>
    </source>
</evidence>
<dbReference type="GO" id="GO:0005737">
    <property type="term" value="C:cytoplasm"/>
    <property type="evidence" value="ECO:0007669"/>
    <property type="project" value="UniProtKB-SubCell"/>
</dbReference>
<keyword evidence="3 6" id="KW-0489">Methyltransferase</keyword>
<dbReference type="PANTHER" id="PTHR46111">
    <property type="entry name" value="RIBOSOMAL RNA SMALL SUBUNIT METHYLTRANSFERASE I"/>
    <property type="match status" value="1"/>
</dbReference>
<dbReference type="GO" id="GO:0070677">
    <property type="term" value="F:rRNA (cytosine-2'-O-)-methyltransferase activity"/>
    <property type="evidence" value="ECO:0007669"/>
    <property type="project" value="UniProtKB-UniRule"/>
</dbReference>
<keyword evidence="2 6" id="KW-0698">rRNA processing</keyword>
<keyword evidence="1 6" id="KW-0963">Cytoplasm</keyword>
<dbReference type="Pfam" id="PF00590">
    <property type="entry name" value="TP_methylase"/>
    <property type="match status" value="1"/>
</dbReference>
<dbReference type="PIRSF" id="PIRSF005917">
    <property type="entry name" value="MTase_YraL"/>
    <property type="match status" value="1"/>
</dbReference>
<dbReference type="InterPro" id="IPR008189">
    <property type="entry name" value="rRNA_ssu_MeTfrase_I"/>
</dbReference>
<organism evidence="10">
    <name type="scientific">Acidicaldus sp</name>
    <dbReference type="NCBI Taxonomy" id="1872105"/>
    <lineage>
        <taxon>Bacteria</taxon>
        <taxon>Pseudomonadati</taxon>
        <taxon>Pseudomonadota</taxon>
        <taxon>Alphaproteobacteria</taxon>
        <taxon>Acetobacterales</taxon>
        <taxon>Acetobacteraceae</taxon>
        <taxon>Acidicaldus</taxon>
    </lineage>
</organism>
<evidence type="ECO:0000259" key="9">
    <source>
        <dbReference type="Pfam" id="PF23016"/>
    </source>
</evidence>
<keyword evidence="5 6" id="KW-0949">S-adenosyl-L-methionine</keyword>
<dbReference type="InterPro" id="IPR018063">
    <property type="entry name" value="SAM_MeTrfase_RsmI_CS"/>
</dbReference>
<evidence type="ECO:0000256" key="3">
    <source>
        <dbReference type="ARBA" id="ARBA00022603"/>
    </source>
</evidence>
<dbReference type="Gene3D" id="3.40.1010.10">
    <property type="entry name" value="Cobalt-precorrin-4 Transmethylase, Domain 1"/>
    <property type="match status" value="1"/>
</dbReference>
<evidence type="ECO:0000256" key="6">
    <source>
        <dbReference type="HAMAP-Rule" id="MF_01877"/>
    </source>
</evidence>
<dbReference type="InterPro" id="IPR053910">
    <property type="entry name" value="RsmI_HTH"/>
</dbReference>
<comment type="subcellular location">
    <subcellularLocation>
        <location evidence="6">Cytoplasm</location>
    </subcellularLocation>
</comment>
<name>A0A8J4M6Q4_9PROT</name>